<proteinExistence type="predicted"/>
<dbReference type="EMBL" id="BNAT01000025">
    <property type="protein sequence ID" value="GHE41988.1"/>
    <property type="molecule type" value="Genomic_DNA"/>
</dbReference>
<accession>A0A918ZBG0</accession>
<evidence type="ECO:0000313" key="2">
    <source>
        <dbReference type="Proteomes" id="UP000603227"/>
    </source>
</evidence>
<organism evidence="1 2">
    <name type="scientific">Streptomyces capitiformicae</name>
    <dbReference type="NCBI Taxonomy" id="2014920"/>
    <lineage>
        <taxon>Bacteria</taxon>
        <taxon>Bacillati</taxon>
        <taxon>Actinomycetota</taxon>
        <taxon>Actinomycetes</taxon>
        <taxon>Kitasatosporales</taxon>
        <taxon>Streptomycetaceae</taxon>
        <taxon>Streptomyces</taxon>
    </lineage>
</organism>
<reference evidence="1" key="2">
    <citation type="submission" date="2020-09" db="EMBL/GenBank/DDBJ databases">
        <authorList>
            <person name="Sun Q."/>
            <person name="Zhou Y."/>
        </authorList>
    </citation>
    <scope>NUCLEOTIDE SEQUENCE</scope>
    <source>
        <strain evidence="1">CGMCC 4.7403</strain>
    </source>
</reference>
<dbReference type="Proteomes" id="UP000603227">
    <property type="component" value="Unassembled WGS sequence"/>
</dbReference>
<sequence>MGDQQYTLRVLFEMLGVADSLEFVQEHDLHRAVVPGRHDVILPADWAGAVDALEDAFPGNRARVERFFALARDVTFWCVAALRKMPADGIDPHWRSVGIRELQYSPAGELVLPLASLATMVAAIRYIADGHSSVLFATLAGFSLMLLAGRREPKTGLAGRQAKARIAIRAVVLLVLGTVMAMESRCAARPGPGRSHRGAARYP</sequence>
<evidence type="ECO:0000313" key="1">
    <source>
        <dbReference type="EMBL" id="GHE41988.1"/>
    </source>
</evidence>
<reference evidence="1" key="1">
    <citation type="journal article" date="2014" name="Int. J. Syst. Evol. Microbiol.">
        <title>Complete genome sequence of Corynebacterium casei LMG S-19264T (=DSM 44701T), isolated from a smear-ripened cheese.</title>
        <authorList>
            <consortium name="US DOE Joint Genome Institute (JGI-PGF)"/>
            <person name="Walter F."/>
            <person name="Albersmeier A."/>
            <person name="Kalinowski J."/>
            <person name="Ruckert C."/>
        </authorList>
    </citation>
    <scope>NUCLEOTIDE SEQUENCE</scope>
    <source>
        <strain evidence="1">CGMCC 4.7403</strain>
    </source>
</reference>
<name>A0A918ZBG0_9ACTN</name>
<gene>
    <name evidence="1" type="ORF">GCM10017771_61490</name>
</gene>
<keyword evidence="2" id="KW-1185">Reference proteome</keyword>
<protein>
    <submittedName>
        <fullName evidence="1">Uncharacterized protein</fullName>
    </submittedName>
</protein>
<dbReference type="AlphaFoldDB" id="A0A918ZBG0"/>
<comment type="caution">
    <text evidence="1">The sequence shown here is derived from an EMBL/GenBank/DDBJ whole genome shotgun (WGS) entry which is preliminary data.</text>
</comment>